<dbReference type="EMBL" id="JAABOA010005482">
    <property type="protein sequence ID" value="KAF9576873.1"/>
    <property type="molecule type" value="Genomic_DNA"/>
</dbReference>
<accession>A0A9P6FKM4</accession>
<protein>
    <submittedName>
        <fullName evidence="1">Uncharacterized protein</fullName>
    </submittedName>
</protein>
<feature type="non-terminal residue" evidence="1">
    <location>
        <position position="512"/>
    </location>
</feature>
<keyword evidence="2" id="KW-1185">Reference proteome</keyword>
<gene>
    <name evidence="1" type="ORF">BGW38_008102</name>
</gene>
<comment type="caution">
    <text evidence="1">The sequence shown here is derived from an EMBL/GenBank/DDBJ whole genome shotgun (WGS) entry which is preliminary data.</text>
</comment>
<reference evidence="1" key="1">
    <citation type="journal article" date="2020" name="Fungal Divers.">
        <title>Resolving the Mortierellaceae phylogeny through synthesis of multi-gene phylogenetics and phylogenomics.</title>
        <authorList>
            <person name="Vandepol N."/>
            <person name="Liber J."/>
            <person name="Desiro A."/>
            <person name="Na H."/>
            <person name="Kennedy M."/>
            <person name="Barry K."/>
            <person name="Grigoriev I.V."/>
            <person name="Miller A.N."/>
            <person name="O'Donnell K."/>
            <person name="Stajich J.E."/>
            <person name="Bonito G."/>
        </authorList>
    </citation>
    <scope>NUCLEOTIDE SEQUENCE</scope>
    <source>
        <strain evidence="1">KOD1015</strain>
    </source>
</reference>
<evidence type="ECO:0000313" key="2">
    <source>
        <dbReference type="Proteomes" id="UP000780801"/>
    </source>
</evidence>
<name>A0A9P6FKM4_9FUNG</name>
<dbReference type="Proteomes" id="UP000780801">
    <property type="component" value="Unassembled WGS sequence"/>
</dbReference>
<organism evidence="1 2">
    <name type="scientific">Lunasporangiospora selenospora</name>
    <dbReference type="NCBI Taxonomy" id="979761"/>
    <lineage>
        <taxon>Eukaryota</taxon>
        <taxon>Fungi</taxon>
        <taxon>Fungi incertae sedis</taxon>
        <taxon>Mucoromycota</taxon>
        <taxon>Mortierellomycotina</taxon>
        <taxon>Mortierellomycetes</taxon>
        <taxon>Mortierellales</taxon>
        <taxon>Mortierellaceae</taxon>
        <taxon>Lunasporangiospora</taxon>
    </lineage>
</organism>
<proteinExistence type="predicted"/>
<sequence length="512" mass="59192">MINRDKTEAIPLTQRASTRFNLQEYGQAPFGQQFTHLGVKLQQGGRDMAAIEKEILDGLRRTVATWNKRRLHFTGRVNVANTYMLSKIWHVAPFYDFSSAFFTDLDRITKTLLWDGNARVSLAWFRRPKSRGGWGLLDPKTQCAALKAKWLARWRVENPKWSDLFVTAAKDFYGHRDDMVTRTFLQVPPKAKAAWVPRGGSPTIVSMATKAFASLDVKRLPAQEVCNRREKGADTTFGSKGLTVNFFTVREARRTMDQQLLEAKIKKPRPQAPSNWAPIFANMRLYDVFWPREGDLLPLPAYPDKIWSKFYERLHAPERHVHEKDFLYMLAHNVIYTNGIKGHFGYDKNKEIGVGCRRCKAERPEEEPPVETRMHAFYSCPSVYQLWETVRGWLAELFPTTFLSTHPHMTVLGWPDTPKLESLAVHIHSVASHAVWVTHCKLGDDEKLATNELQRYALNALRYRGRIEWERALHRDRLEAERATASTTGDRRVPDTAYKAMKEKWHYPPLIV</sequence>
<dbReference type="AlphaFoldDB" id="A0A9P6FKM4"/>
<dbReference type="OrthoDB" id="2444352at2759"/>
<evidence type="ECO:0000313" key="1">
    <source>
        <dbReference type="EMBL" id="KAF9576873.1"/>
    </source>
</evidence>